<dbReference type="Proteomes" id="UP000603474">
    <property type="component" value="Unassembled WGS sequence"/>
</dbReference>
<gene>
    <name evidence="1" type="ORF">H8909_13085</name>
</gene>
<proteinExistence type="predicted"/>
<dbReference type="RefSeq" id="WP_187013138.1">
    <property type="nucleotide sequence ID" value="NZ_JACRWG010000136.1"/>
</dbReference>
<reference evidence="1 2" key="1">
    <citation type="submission" date="2020-08" db="EMBL/GenBank/DDBJ databases">
        <authorList>
            <person name="Liu C."/>
            <person name="Sun Q."/>
        </authorList>
    </citation>
    <scope>NUCLEOTIDE SEQUENCE [LARGE SCALE GENOMIC DNA]</scope>
    <source>
        <strain evidence="1 2">NSJ-22</strain>
    </source>
</reference>
<sequence length="109" mass="13099">MRDVKKILEMRSQNFSQRKIAEALKVSRDTVRKVSKAADENSICWSMIQNQNEMEVQKLLFVKETKLNLIIKQPDYQYIHKELLRPGTNNRLLWEEYAEDCRNSKFPFY</sequence>
<accession>A0ABR7KEI6</accession>
<name>A0ABR7KEI6_9FIRM</name>
<dbReference type="InterPro" id="IPR036388">
    <property type="entry name" value="WH-like_DNA-bd_sf"/>
</dbReference>
<dbReference type="Gene3D" id="1.10.10.10">
    <property type="entry name" value="Winged helix-like DNA-binding domain superfamily/Winged helix DNA-binding domain"/>
    <property type="match status" value="1"/>
</dbReference>
<dbReference type="EMBL" id="JACRWG010000136">
    <property type="protein sequence ID" value="MBC6011120.1"/>
    <property type="molecule type" value="Genomic_DNA"/>
</dbReference>
<evidence type="ECO:0000313" key="2">
    <source>
        <dbReference type="Proteomes" id="UP000603474"/>
    </source>
</evidence>
<comment type="caution">
    <text evidence="1">The sequence shown here is derived from an EMBL/GenBank/DDBJ whole genome shotgun (WGS) entry which is preliminary data.</text>
</comment>
<protein>
    <recommendedName>
        <fullName evidence="3">Transposase and inactivated derivatives</fullName>
    </recommendedName>
</protein>
<keyword evidence="2" id="KW-1185">Reference proteome</keyword>
<evidence type="ECO:0008006" key="3">
    <source>
        <dbReference type="Google" id="ProtNLM"/>
    </source>
</evidence>
<evidence type="ECO:0000313" key="1">
    <source>
        <dbReference type="EMBL" id="MBC6011120.1"/>
    </source>
</evidence>
<organism evidence="1 2">
    <name type="scientific">Catenibacterium faecis</name>
    <dbReference type="NCBI Taxonomy" id="2764323"/>
    <lineage>
        <taxon>Bacteria</taxon>
        <taxon>Bacillati</taxon>
        <taxon>Bacillota</taxon>
        <taxon>Erysipelotrichia</taxon>
        <taxon>Erysipelotrichales</taxon>
        <taxon>Coprobacillaceae</taxon>
        <taxon>Catenibacterium</taxon>
    </lineage>
</organism>